<dbReference type="EMBL" id="SDPN01000004">
    <property type="protein sequence ID" value="RXZ72588.1"/>
    <property type="molecule type" value="Genomic_DNA"/>
</dbReference>
<name>A0A4Q2L377_9MICO</name>
<dbReference type="Pfam" id="PF13377">
    <property type="entry name" value="Peripla_BP_3"/>
    <property type="match status" value="1"/>
</dbReference>
<dbReference type="Proteomes" id="UP000293865">
    <property type="component" value="Unassembled WGS sequence"/>
</dbReference>
<sequence length="350" mass="36874">MVADDSGSKPVTLTDVARLARVSVPTASRVLNGGVRGKASGTPELRRRVEEAARALGYSVSTAAQAIKDGRARTIALIVSDIDDFGSATVIAGVMHAAEERGLSVAVRTTRDDARRELDLLTKLRGERHRAIVLATSRTTDAEREAVLDEHLRLLQAQGASVVLIGDSDLPYPAVTVDNRGAAARLAVGLVDAGHRSFAVISGPTDQVTSRDRVEGFLEGLAERGITVPDDDVIHAPFSRDGGFEAVQRLGDRVGGFDVIAAMSDAMAVGAIASLRDRGIEVPNGIEVTGFDHVPMLGDVLPRFSTVEIPLEAFGEAALSLALDEAEGDERPTRIALPTETIVKGSVYAG</sequence>
<comment type="caution">
    <text evidence="5">The sequence shown here is derived from an EMBL/GenBank/DDBJ whole genome shotgun (WGS) entry which is preliminary data.</text>
</comment>
<dbReference type="CDD" id="cd01392">
    <property type="entry name" value="HTH_LacI"/>
    <property type="match status" value="1"/>
</dbReference>
<keyword evidence="2" id="KW-0238">DNA-binding</keyword>
<dbReference type="CDD" id="cd06267">
    <property type="entry name" value="PBP1_LacI_sugar_binding-like"/>
    <property type="match status" value="1"/>
</dbReference>
<dbReference type="InterPro" id="IPR028082">
    <property type="entry name" value="Peripla_BP_I"/>
</dbReference>
<gene>
    <name evidence="5" type="ORF">ESP51_03775</name>
</gene>
<dbReference type="AlphaFoldDB" id="A0A4Q2L377"/>
<dbReference type="PANTHER" id="PTHR30146">
    <property type="entry name" value="LACI-RELATED TRANSCRIPTIONAL REPRESSOR"/>
    <property type="match status" value="1"/>
</dbReference>
<organism evidence="5 6">
    <name type="scientific">Agromyces albus</name>
    <dbReference type="NCBI Taxonomy" id="205332"/>
    <lineage>
        <taxon>Bacteria</taxon>
        <taxon>Bacillati</taxon>
        <taxon>Actinomycetota</taxon>
        <taxon>Actinomycetes</taxon>
        <taxon>Micrococcales</taxon>
        <taxon>Microbacteriaceae</taxon>
        <taxon>Agromyces</taxon>
    </lineage>
</organism>
<feature type="domain" description="HTH lacI-type" evidence="4">
    <location>
        <begin position="11"/>
        <end position="69"/>
    </location>
</feature>
<dbReference type="PANTHER" id="PTHR30146:SF153">
    <property type="entry name" value="LACTOSE OPERON REPRESSOR"/>
    <property type="match status" value="1"/>
</dbReference>
<dbReference type="PROSITE" id="PS00356">
    <property type="entry name" value="HTH_LACI_1"/>
    <property type="match status" value="1"/>
</dbReference>
<dbReference type="Gene3D" id="1.10.260.40">
    <property type="entry name" value="lambda repressor-like DNA-binding domains"/>
    <property type="match status" value="1"/>
</dbReference>
<dbReference type="GO" id="GO:0000976">
    <property type="term" value="F:transcription cis-regulatory region binding"/>
    <property type="evidence" value="ECO:0007669"/>
    <property type="project" value="TreeGrafter"/>
</dbReference>
<protein>
    <submittedName>
        <fullName evidence="5">LacI family transcriptional regulator</fullName>
    </submittedName>
</protein>
<dbReference type="PROSITE" id="PS50932">
    <property type="entry name" value="HTH_LACI_2"/>
    <property type="match status" value="1"/>
</dbReference>
<dbReference type="OrthoDB" id="3226810at2"/>
<evidence type="ECO:0000256" key="1">
    <source>
        <dbReference type="ARBA" id="ARBA00023015"/>
    </source>
</evidence>
<accession>A0A4Q2L377</accession>
<evidence type="ECO:0000256" key="3">
    <source>
        <dbReference type="ARBA" id="ARBA00023163"/>
    </source>
</evidence>
<dbReference type="SUPFAM" id="SSF47413">
    <property type="entry name" value="lambda repressor-like DNA-binding domains"/>
    <property type="match status" value="1"/>
</dbReference>
<dbReference type="GO" id="GO:0003700">
    <property type="term" value="F:DNA-binding transcription factor activity"/>
    <property type="evidence" value="ECO:0007669"/>
    <property type="project" value="TreeGrafter"/>
</dbReference>
<dbReference type="Gene3D" id="3.40.50.2300">
    <property type="match status" value="2"/>
</dbReference>
<keyword evidence="6" id="KW-1185">Reference proteome</keyword>
<evidence type="ECO:0000313" key="6">
    <source>
        <dbReference type="Proteomes" id="UP000293865"/>
    </source>
</evidence>
<dbReference type="SUPFAM" id="SSF53822">
    <property type="entry name" value="Periplasmic binding protein-like I"/>
    <property type="match status" value="1"/>
</dbReference>
<keyword evidence="1" id="KW-0805">Transcription regulation</keyword>
<dbReference type="Pfam" id="PF00356">
    <property type="entry name" value="LacI"/>
    <property type="match status" value="1"/>
</dbReference>
<reference evidence="5 6" key="1">
    <citation type="submission" date="2019-01" db="EMBL/GenBank/DDBJ databases">
        <title>Agromyces.</title>
        <authorList>
            <person name="Li J."/>
        </authorList>
    </citation>
    <scope>NUCLEOTIDE SEQUENCE [LARGE SCALE GENOMIC DNA]</scope>
    <source>
        <strain evidence="5 6">DSM 15934</strain>
    </source>
</reference>
<proteinExistence type="predicted"/>
<dbReference type="InterPro" id="IPR046335">
    <property type="entry name" value="LacI/GalR-like_sensor"/>
</dbReference>
<dbReference type="InterPro" id="IPR010982">
    <property type="entry name" value="Lambda_DNA-bd_dom_sf"/>
</dbReference>
<evidence type="ECO:0000259" key="4">
    <source>
        <dbReference type="PROSITE" id="PS50932"/>
    </source>
</evidence>
<dbReference type="RefSeq" id="WP_129519552.1">
    <property type="nucleotide sequence ID" value="NZ_SDPN01000004.1"/>
</dbReference>
<dbReference type="InterPro" id="IPR000843">
    <property type="entry name" value="HTH_LacI"/>
</dbReference>
<evidence type="ECO:0000313" key="5">
    <source>
        <dbReference type="EMBL" id="RXZ72588.1"/>
    </source>
</evidence>
<evidence type="ECO:0000256" key="2">
    <source>
        <dbReference type="ARBA" id="ARBA00023125"/>
    </source>
</evidence>
<dbReference type="SMART" id="SM00354">
    <property type="entry name" value="HTH_LACI"/>
    <property type="match status" value="1"/>
</dbReference>
<keyword evidence="3" id="KW-0804">Transcription</keyword>